<accession>A0ABQ4A083</accession>
<dbReference type="Proteomes" id="UP000603200">
    <property type="component" value="Unassembled WGS sequence"/>
</dbReference>
<proteinExistence type="predicted"/>
<sequence length="125" mass="13579">MAAAAVLLPAEGETVLPLAGADSALAAPPETLFDFVPYPGAPAGDADLYLKQDLFLTSFASQVKRQTAQLLYAAQRPRRPALHGRPRRRESHQRQRRPPDPGLRSRRGHPGHPESSPLTHGCHHG</sequence>
<reference evidence="2 3" key="1">
    <citation type="submission" date="2021-01" db="EMBL/GenBank/DDBJ databases">
        <title>Whole genome shotgun sequence of Actinoplanes humidus NBRC 14915.</title>
        <authorList>
            <person name="Komaki H."/>
            <person name="Tamura T."/>
        </authorList>
    </citation>
    <scope>NUCLEOTIDE SEQUENCE [LARGE SCALE GENOMIC DNA]</scope>
    <source>
        <strain evidence="2 3">NBRC 14915</strain>
    </source>
</reference>
<gene>
    <name evidence="2" type="ORF">Ahu01nite_073460</name>
</gene>
<protein>
    <submittedName>
        <fullName evidence="2">Uncharacterized protein</fullName>
    </submittedName>
</protein>
<organism evidence="2 3">
    <name type="scientific">Winogradskya humida</name>
    <dbReference type="NCBI Taxonomy" id="113566"/>
    <lineage>
        <taxon>Bacteria</taxon>
        <taxon>Bacillati</taxon>
        <taxon>Actinomycetota</taxon>
        <taxon>Actinomycetes</taxon>
        <taxon>Micromonosporales</taxon>
        <taxon>Micromonosporaceae</taxon>
        <taxon>Winogradskya</taxon>
    </lineage>
</organism>
<evidence type="ECO:0000256" key="1">
    <source>
        <dbReference type="SAM" id="MobiDB-lite"/>
    </source>
</evidence>
<feature type="compositionally biased region" description="Basic residues" evidence="1">
    <location>
        <begin position="76"/>
        <end position="96"/>
    </location>
</feature>
<evidence type="ECO:0000313" key="2">
    <source>
        <dbReference type="EMBL" id="GIE24244.1"/>
    </source>
</evidence>
<keyword evidence="3" id="KW-1185">Reference proteome</keyword>
<evidence type="ECO:0000313" key="3">
    <source>
        <dbReference type="Proteomes" id="UP000603200"/>
    </source>
</evidence>
<dbReference type="EMBL" id="BOMN01000106">
    <property type="protein sequence ID" value="GIE24244.1"/>
    <property type="molecule type" value="Genomic_DNA"/>
</dbReference>
<name>A0ABQ4A083_9ACTN</name>
<feature type="region of interest" description="Disordered" evidence="1">
    <location>
        <begin position="72"/>
        <end position="125"/>
    </location>
</feature>
<comment type="caution">
    <text evidence="2">The sequence shown here is derived from an EMBL/GenBank/DDBJ whole genome shotgun (WGS) entry which is preliminary data.</text>
</comment>